<gene>
    <name evidence="1" type="ORF">S01H1_43876</name>
</gene>
<feature type="non-terminal residue" evidence="1">
    <location>
        <position position="1"/>
    </location>
</feature>
<dbReference type="AlphaFoldDB" id="X0UUP3"/>
<dbReference type="EMBL" id="BARS01027963">
    <property type="protein sequence ID" value="GAG02937.1"/>
    <property type="molecule type" value="Genomic_DNA"/>
</dbReference>
<proteinExistence type="predicted"/>
<reference evidence="1" key="1">
    <citation type="journal article" date="2014" name="Front. Microbiol.">
        <title>High frequency of phylogenetically diverse reductive dehalogenase-homologous genes in deep subseafloor sedimentary metagenomes.</title>
        <authorList>
            <person name="Kawai M."/>
            <person name="Futagami T."/>
            <person name="Toyoda A."/>
            <person name="Takaki Y."/>
            <person name="Nishi S."/>
            <person name="Hori S."/>
            <person name="Arai W."/>
            <person name="Tsubouchi T."/>
            <person name="Morono Y."/>
            <person name="Uchiyama I."/>
            <person name="Ito T."/>
            <person name="Fujiyama A."/>
            <person name="Inagaki F."/>
            <person name="Takami H."/>
        </authorList>
    </citation>
    <scope>NUCLEOTIDE SEQUENCE</scope>
    <source>
        <strain evidence="1">Expedition CK06-06</strain>
    </source>
</reference>
<sequence length="69" mass="7848">IIWVIHYLPSLKSKDGPAMFSQIEVAFPILDFLGGQEMPLFVIAFHIYFTLPTEDSEIQPITAMSILHE</sequence>
<protein>
    <submittedName>
        <fullName evidence="1">Uncharacterized protein</fullName>
    </submittedName>
</protein>
<comment type="caution">
    <text evidence="1">The sequence shown here is derived from an EMBL/GenBank/DDBJ whole genome shotgun (WGS) entry which is preliminary data.</text>
</comment>
<accession>X0UUP3</accession>
<name>X0UUP3_9ZZZZ</name>
<organism evidence="1">
    <name type="scientific">marine sediment metagenome</name>
    <dbReference type="NCBI Taxonomy" id="412755"/>
    <lineage>
        <taxon>unclassified sequences</taxon>
        <taxon>metagenomes</taxon>
        <taxon>ecological metagenomes</taxon>
    </lineage>
</organism>
<evidence type="ECO:0000313" key="1">
    <source>
        <dbReference type="EMBL" id="GAG02937.1"/>
    </source>
</evidence>